<sequence length="94" mass="10754">MSTNMDTFLQQLIEQQLDLSLKGSSDSQPQRSFMYLDHTTIQLILSYFLMQSGNSHSSSDESDAIAMFQKYTEEQKNQIEIITKKLEELVNNGA</sequence>
<gene>
    <name evidence="1" type="ORF">ACFOZ1_10855</name>
</gene>
<protein>
    <submittedName>
        <fullName evidence="1">Uncharacterized protein</fullName>
    </submittedName>
</protein>
<organism evidence="1 2">
    <name type="scientific">Gracilibacillus marinus</name>
    <dbReference type="NCBI Taxonomy" id="630535"/>
    <lineage>
        <taxon>Bacteria</taxon>
        <taxon>Bacillati</taxon>
        <taxon>Bacillota</taxon>
        <taxon>Bacilli</taxon>
        <taxon>Bacillales</taxon>
        <taxon>Bacillaceae</taxon>
        <taxon>Gracilibacillus</taxon>
    </lineage>
</organism>
<keyword evidence="2" id="KW-1185">Reference proteome</keyword>
<comment type="caution">
    <text evidence="1">The sequence shown here is derived from an EMBL/GenBank/DDBJ whole genome shotgun (WGS) entry which is preliminary data.</text>
</comment>
<dbReference type="RefSeq" id="WP_390199227.1">
    <property type="nucleotide sequence ID" value="NZ_JBHSDV010000003.1"/>
</dbReference>
<reference evidence="2" key="1">
    <citation type="journal article" date="2019" name="Int. J. Syst. Evol. Microbiol.">
        <title>The Global Catalogue of Microorganisms (GCM) 10K type strain sequencing project: providing services to taxonomists for standard genome sequencing and annotation.</title>
        <authorList>
            <consortium name="The Broad Institute Genomics Platform"/>
            <consortium name="The Broad Institute Genome Sequencing Center for Infectious Disease"/>
            <person name="Wu L."/>
            <person name="Ma J."/>
        </authorList>
    </citation>
    <scope>NUCLEOTIDE SEQUENCE [LARGE SCALE GENOMIC DNA]</scope>
    <source>
        <strain evidence="2">KACC 14058</strain>
    </source>
</reference>
<proteinExistence type="predicted"/>
<dbReference type="EMBL" id="JBHSDV010000003">
    <property type="protein sequence ID" value="MFC4388300.1"/>
    <property type="molecule type" value="Genomic_DNA"/>
</dbReference>
<name>A0ABV8VZ28_9BACI</name>
<evidence type="ECO:0000313" key="1">
    <source>
        <dbReference type="EMBL" id="MFC4388300.1"/>
    </source>
</evidence>
<dbReference type="Proteomes" id="UP001595880">
    <property type="component" value="Unassembled WGS sequence"/>
</dbReference>
<accession>A0ABV8VZ28</accession>
<evidence type="ECO:0000313" key="2">
    <source>
        <dbReference type="Proteomes" id="UP001595880"/>
    </source>
</evidence>